<protein>
    <submittedName>
        <fullName evidence="1">Uncharacterized protein</fullName>
    </submittedName>
</protein>
<dbReference type="Proteomes" id="UP000821845">
    <property type="component" value="Chromosome 8"/>
</dbReference>
<proteinExistence type="predicted"/>
<gene>
    <name evidence="1" type="ORF">HPB50_010843</name>
</gene>
<keyword evidence="2" id="KW-1185">Reference proteome</keyword>
<organism evidence="1 2">
    <name type="scientific">Hyalomma asiaticum</name>
    <name type="common">Tick</name>
    <dbReference type="NCBI Taxonomy" id="266040"/>
    <lineage>
        <taxon>Eukaryota</taxon>
        <taxon>Metazoa</taxon>
        <taxon>Ecdysozoa</taxon>
        <taxon>Arthropoda</taxon>
        <taxon>Chelicerata</taxon>
        <taxon>Arachnida</taxon>
        <taxon>Acari</taxon>
        <taxon>Parasitiformes</taxon>
        <taxon>Ixodida</taxon>
        <taxon>Ixodoidea</taxon>
        <taxon>Ixodidae</taxon>
        <taxon>Hyalomminae</taxon>
        <taxon>Hyalomma</taxon>
    </lineage>
</organism>
<evidence type="ECO:0000313" key="1">
    <source>
        <dbReference type="EMBL" id="KAH6924050.1"/>
    </source>
</evidence>
<accession>A0ACB7RPD5</accession>
<dbReference type="EMBL" id="CM023488">
    <property type="protein sequence ID" value="KAH6924050.1"/>
    <property type="molecule type" value="Genomic_DNA"/>
</dbReference>
<name>A0ACB7RPD5_HYAAI</name>
<evidence type="ECO:0000313" key="2">
    <source>
        <dbReference type="Proteomes" id="UP000821845"/>
    </source>
</evidence>
<reference evidence="1" key="1">
    <citation type="submission" date="2020-05" db="EMBL/GenBank/DDBJ databases">
        <title>Large-scale comparative analyses of tick genomes elucidate their genetic diversity and vector capacities.</title>
        <authorList>
            <person name="Jia N."/>
            <person name="Wang J."/>
            <person name="Shi W."/>
            <person name="Du L."/>
            <person name="Sun Y."/>
            <person name="Zhan W."/>
            <person name="Jiang J."/>
            <person name="Wang Q."/>
            <person name="Zhang B."/>
            <person name="Ji P."/>
            <person name="Sakyi L.B."/>
            <person name="Cui X."/>
            <person name="Yuan T."/>
            <person name="Jiang B."/>
            <person name="Yang W."/>
            <person name="Lam T.T.-Y."/>
            <person name="Chang Q."/>
            <person name="Ding S."/>
            <person name="Wang X."/>
            <person name="Zhu J."/>
            <person name="Ruan X."/>
            <person name="Zhao L."/>
            <person name="Wei J."/>
            <person name="Que T."/>
            <person name="Du C."/>
            <person name="Cheng J."/>
            <person name="Dai P."/>
            <person name="Han X."/>
            <person name="Huang E."/>
            <person name="Gao Y."/>
            <person name="Liu J."/>
            <person name="Shao H."/>
            <person name="Ye R."/>
            <person name="Li L."/>
            <person name="Wei W."/>
            <person name="Wang X."/>
            <person name="Wang C."/>
            <person name="Yang T."/>
            <person name="Huo Q."/>
            <person name="Li W."/>
            <person name="Guo W."/>
            <person name="Chen H."/>
            <person name="Zhou L."/>
            <person name="Ni X."/>
            <person name="Tian J."/>
            <person name="Zhou Y."/>
            <person name="Sheng Y."/>
            <person name="Liu T."/>
            <person name="Pan Y."/>
            <person name="Xia L."/>
            <person name="Li J."/>
            <person name="Zhao F."/>
            <person name="Cao W."/>
        </authorList>
    </citation>
    <scope>NUCLEOTIDE SEQUENCE</scope>
    <source>
        <strain evidence="1">Hyas-2018</strain>
    </source>
</reference>
<sequence length="270" mass="30897">MIFGVGIVRSFAPFCPIVPRLAQPYLPSCHETHHDDQEYSNNNQATSWQHLLDYDHTFPGFYDAIGPLWGYKVSHFGFLDIYGLEKQEETIHRALTVLRNESLAVLRKLEQLGLSIPTAISFTFKGLYFLPSFTDPSSPRLDEFMLYKKCGNFPMPHYDDPNELCGNPDWTPVLPEMAYSLKRRRTMTYLTMSRIATLACNDKQVHLDLSFGIAAYDVDSDRAAPCKELGFNTQLSTYGRVVKMHELMNFFRDNYTKSSDNTVCKSLFAA</sequence>
<comment type="caution">
    <text evidence="1">The sequence shown here is derived from an EMBL/GenBank/DDBJ whole genome shotgun (WGS) entry which is preliminary data.</text>
</comment>